<keyword evidence="4" id="KW-0067">ATP-binding</keyword>
<comment type="caution">
    <text evidence="7">The sequence shown here is derived from an EMBL/GenBank/DDBJ whole genome shotgun (WGS) entry which is preliminary data.</text>
</comment>
<dbReference type="InterPro" id="IPR045851">
    <property type="entry name" value="AMP-bd_C_sf"/>
</dbReference>
<evidence type="ECO:0000256" key="1">
    <source>
        <dbReference type="ARBA" id="ARBA00006432"/>
    </source>
</evidence>
<evidence type="ECO:0000313" key="8">
    <source>
        <dbReference type="Proteomes" id="UP000698242"/>
    </source>
</evidence>
<evidence type="ECO:0000259" key="5">
    <source>
        <dbReference type="Pfam" id="PF00501"/>
    </source>
</evidence>
<dbReference type="PANTHER" id="PTHR24096:SF149">
    <property type="entry name" value="AMP-BINDING DOMAIN-CONTAINING PROTEIN-RELATED"/>
    <property type="match status" value="1"/>
</dbReference>
<dbReference type="InterPro" id="IPR000873">
    <property type="entry name" value="AMP-dep_synth/lig_dom"/>
</dbReference>
<dbReference type="SUPFAM" id="SSF56801">
    <property type="entry name" value="Acetyl-CoA synthetase-like"/>
    <property type="match status" value="1"/>
</dbReference>
<dbReference type="PROSITE" id="PS00455">
    <property type="entry name" value="AMP_BINDING"/>
    <property type="match status" value="1"/>
</dbReference>
<dbReference type="PANTHER" id="PTHR24096">
    <property type="entry name" value="LONG-CHAIN-FATTY-ACID--COA LIGASE"/>
    <property type="match status" value="1"/>
</dbReference>
<dbReference type="InterPro" id="IPR025110">
    <property type="entry name" value="AMP-bd_C"/>
</dbReference>
<comment type="similarity">
    <text evidence="1">Belongs to the ATP-dependent AMP-binding enzyme family.</text>
</comment>
<organism evidence="7 8">
    <name type="scientific">Profundibacterium mesophilum KAUST100406-0324</name>
    <dbReference type="NCBI Taxonomy" id="1037889"/>
    <lineage>
        <taxon>Bacteria</taxon>
        <taxon>Pseudomonadati</taxon>
        <taxon>Pseudomonadota</taxon>
        <taxon>Alphaproteobacteria</taxon>
        <taxon>Rhodobacterales</taxon>
        <taxon>Roseobacteraceae</taxon>
        <taxon>Profundibacterium</taxon>
    </lineage>
</organism>
<dbReference type="EC" id="6.2.1.12" evidence="7"/>
<keyword evidence="3" id="KW-0547">Nucleotide-binding</keyword>
<gene>
    <name evidence="7" type="ORF">PMES_01025</name>
</gene>
<keyword evidence="2 7" id="KW-0436">Ligase</keyword>
<dbReference type="EMBL" id="APKE01000014">
    <property type="protein sequence ID" value="KAF0676294.1"/>
    <property type="molecule type" value="Genomic_DNA"/>
</dbReference>
<evidence type="ECO:0000259" key="6">
    <source>
        <dbReference type="Pfam" id="PF13193"/>
    </source>
</evidence>
<dbReference type="Gene3D" id="3.30.300.30">
    <property type="match status" value="1"/>
</dbReference>
<proteinExistence type="inferred from homology"/>
<evidence type="ECO:0000256" key="2">
    <source>
        <dbReference type="ARBA" id="ARBA00022598"/>
    </source>
</evidence>
<protein>
    <submittedName>
        <fullName evidence="7">4-coumarate--CoA ligase</fullName>
        <ecNumber evidence="7">6.2.1.12</ecNumber>
    </submittedName>
</protein>
<dbReference type="InterPro" id="IPR042099">
    <property type="entry name" value="ANL_N_sf"/>
</dbReference>
<dbReference type="Pfam" id="PF00501">
    <property type="entry name" value="AMP-binding"/>
    <property type="match status" value="1"/>
</dbReference>
<dbReference type="OrthoDB" id="9803968at2"/>
<feature type="domain" description="AMP-dependent synthetase/ligase" evidence="5">
    <location>
        <begin position="24"/>
        <end position="379"/>
    </location>
</feature>
<evidence type="ECO:0000256" key="3">
    <source>
        <dbReference type="ARBA" id="ARBA00022741"/>
    </source>
</evidence>
<dbReference type="RefSeq" id="WP_159964442.1">
    <property type="nucleotide sequence ID" value="NZ_APKE01000014.1"/>
</dbReference>
<accession>A0A921NTG5</accession>
<keyword evidence="8" id="KW-1185">Reference proteome</keyword>
<sequence>MLYKSESADVTIPERSVTSLVLETLERRGGATVLTEGTSGRSMSGAELAAGIRKLAGGLAKRGIGPGSRVALMAPNIPEYCLVFHAVLWAGATITTVNPTYTAHELNHQLVDSGAELLIVAAPFLETARQGAEESRVREIAVIGAAQGSLTLDDLMGSPMPEQTPIDLHADVAAMPYSSGTTGMPKGVMLSHRNLLANTLQVRSGLDFAEDETTIAFLPFFHIYGLTVMMNVYLSSGGHLVTLPRFDLPLFLELTQKHKARKLFVVPPVVLALAKHPAVEEYDLSSVETIMSGAAPLGAELADACAARLGCDVIQGYGMTEMSPVSHLGRPLSGKTATSGRPLAGTECRIVDPETGKDRAAGEEGELWVRGPQVMLGYLDNEQATRETIVEDGWLRTGDLAIVDDDGDFVIQERVKELIKVKGFQVAPAEIEALLLAHPQIADAAVRARKDEEAGERPVAFVVRAQNSQIDADEVKAHVAAKLSSYKHLAAVEFLDAIPKSASGKILRRQLPA</sequence>
<dbReference type="FunFam" id="3.40.50.12780:FF:000003">
    <property type="entry name" value="Long-chain-fatty-acid--CoA ligase FadD"/>
    <property type="match status" value="1"/>
</dbReference>
<reference evidence="7" key="1">
    <citation type="submission" date="2013-03" db="EMBL/GenBank/DDBJ databases">
        <title>Genome Sequence of the Profundibacterium mesophilum strain KAUST100406-0324T from Red Sea, a novel genus in the family Rhodobacteraceae.</title>
        <authorList>
            <person name="Essack M."/>
            <person name="Alam I."/>
            <person name="Lafi F."/>
            <person name="Alawi W."/>
            <person name="Kamanu F."/>
            <person name="Al-Suwailem A."/>
            <person name="Lee O.O."/>
            <person name="Xu Y."/>
            <person name="Bajic V."/>
            <person name="Qian P.-Y."/>
            <person name="Archer J."/>
        </authorList>
    </citation>
    <scope>NUCLEOTIDE SEQUENCE</scope>
    <source>
        <strain evidence="7">KAUST100406-0324</strain>
    </source>
</reference>
<dbReference type="FunFam" id="3.30.300.30:FF:000007">
    <property type="entry name" value="4-coumarate--CoA ligase 2"/>
    <property type="match status" value="1"/>
</dbReference>
<dbReference type="InterPro" id="IPR020845">
    <property type="entry name" value="AMP-binding_CS"/>
</dbReference>
<dbReference type="Gene3D" id="3.40.50.12780">
    <property type="entry name" value="N-terminal domain of ligase-like"/>
    <property type="match status" value="1"/>
</dbReference>
<evidence type="ECO:0000313" key="7">
    <source>
        <dbReference type="EMBL" id="KAF0676294.1"/>
    </source>
</evidence>
<dbReference type="GO" id="GO:0005524">
    <property type="term" value="F:ATP binding"/>
    <property type="evidence" value="ECO:0007669"/>
    <property type="project" value="UniProtKB-KW"/>
</dbReference>
<dbReference type="Pfam" id="PF13193">
    <property type="entry name" value="AMP-binding_C"/>
    <property type="match status" value="1"/>
</dbReference>
<dbReference type="GO" id="GO:0016207">
    <property type="term" value="F:4-coumarate-CoA ligase activity"/>
    <property type="evidence" value="ECO:0007669"/>
    <property type="project" value="UniProtKB-EC"/>
</dbReference>
<evidence type="ECO:0000256" key="4">
    <source>
        <dbReference type="ARBA" id="ARBA00022840"/>
    </source>
</evidence>
<feature type="domain" description="AMP-binding enzyme C-terminal" evidence="6">
    <location>
        <begin position="430"/>
        <end position="505"/>
    </location>
</feature>
<dbReference type="AlphaFoldDB" id="A0A921NTG5"/>
<dbReference type="Proteomes" id="UP000698242">
    <property type="component" value="Unassembled WGS sequence"/>
</dbReference>
<name>A0A921NTG5_9RHOB</name>